<dbReference type="Gene3D" id="1.10.10.10">
    <property type="entry name" value="Winged helix-like DNA-binding domain superfamily/Winged helix DNA-binding domain"/>
    <property type="match status" value="1"/>
</dbReference>
<name>A0A8J6BF50_ELECQ</name>
<keyword evidence="15" id="KW-1185">Reference proteome</keyword>
<evidence type="ECO:0000259" key="13">
    <source>
        <dbReference type="Pfam" id="PF08100"/>
    </source>
</evidence>
<dbReference type="PANTHER" id="PTHR43712">
    <property type="entry name" value="PUTATIVE (AFU_ORTHOLOGUE AFUA_4G14580)-RELATED"/>
    <property type="match status" value="1"/>
</dbReference>
<dbReference type="InterPro" id="IPR001077">
    <property type="entry name" value="COMT_C"/>
</dbReference>
<dbReference type="FunFam" id="1.10.10.10:FF:000358">
    <property type="entry name" value="Acetylserotonin O-methyltransferase"/>
    <property type="match status" value="1"/>
</dbReference>
<dbReference type="PANTHER" id="PTHR43712:SF2">
    <property type="entry name" value="O-METHYLTRANSFERASE CICE"/>
    <property type="match status" value="1"/>
</dbReference>
<evidence type="ECO:0000256" key="1">
    <source>
        <dbReference type="ARBA" id="ARBA00011738"/>
    </source>
</evidence>
<comment type="pathway">
    <text evidence="6">Aromatic compound metabolism; melatonin biosynthesis; melatonin from serotonin: step 1/2.</text>
</comment>
<dbReference type="Pfam" id="PF08100">
    <property type="entry name" value="Dimerisation"/>
    <property type="match status" value="1"/>
</dbReference>
<evidence type="ECO:0000256" key="6">
    <source>
        <dbReference type="ARBA" id="ARBA00037926"/>
    </source>
</evidence>
<evidence type="ECO:0000313" key="14">
    <source>
        <dbReference type="EMBL" id="KAG9466716.1"/>
    </source>
</evidence>
<dbReference type="OrthoDB" id="1606438at2759"/>
<accession>A0A8J6BF50</accession>
<keyword evidence="4" id="KW-0949">S-adenosyl-L-methionine</keyword>
<dbReference type="FunFam" id="3.40.50.150:FF:000146">
    <property type="entry name" value="Acetylserotonin O-methyltransferase"/>
    <property type="match status" value="1"/>
</dbReference>
<dbReference type="GO" id="GO:0017096">
    <property type="term" value="F:acetylserotonin O-methyltransferase activity"/>
    <property type="evidence" value="ECO:0007669"/>
    <property type="project" value="UniProtKB-EC"/>
</dbReference>
<feature type="domain" description="O-methyltransferase dimerisation" evidence="13">
    <location>
        <begin position="1"/>
        <end position="71"/>
    </location>
</feature>
<dbReference type="InterPro" id="IPR012967">
    <property type="entry name" value="COMT_dimerisation"/>
</dbReference>
<feature type="active site" description="Proton acceptor" evidence="11">
    <location>
        <position position="229"/>
    </location>
</feature>
<dbReference type="GO" id="GO:0046983">
    <property type="term" value="F:protein dimerization activity"/>
    <property type="evidence" value="ECO:0007669"/>
    <property type="project" value="InterPro"/>
</dbReference>
<feature type="domain" description="O-methyltransferase C-terminal" evidence="12">
    <location>
        <begin position="93"/>
        <end position="301"/>
    </location>
</feature>
<comment type="caution">
    <text evidence="14">The sequence shown here is derived from an EMBL/GenBank/DDBJ whole genome shotgun (WGS) entry which is preliminary data.</text>
</comment>
<evidence type="ECO:0000259" key="12">
    <source>
        <dbReference type="Pfam" id="PF00891"/>
    </source>
</evidence>
<dbReference type="SUPFAM" id="SSF46785">
    <property type="entry name" value="Winged helix' DNA-binding domain"/>
    <property type="match status" value="1"/>
</dbReference>
<dbReference type="Proteomes" id="UP000770717">
    <property type="component" value="Unassembled WGS sequence"/>
</dbReference>
<comment type="subunit">
    <text evidence="1">Homodimer.</text>
</comment>
<dbReference type="EC" id="2.1.1.4" evidence="7"/>
<keyword evidence="10" id="KW-0471">Melatonin biosynthesis</keyword>
<dbReference type="PIRSF" id="PIRSF005739">
    <property type="entry name" value="O-mtase"/>
    <property type="match status" value="1"/>
</dbReference>
<keyword evidence="2" id="KW-0489">Methyltransferase</keyword>
<evidence type="ECO:0000256" key="7">
    <source>
        <dbReference type="ARBA" id="ARBA00039116"/>
    </source>
</evidence>
<evidence type="ECO:0000256" key="11">
    <source>
        <dbReference type="PIRSR" id="PIRSR005739-1"/>
    </source>
</evidence>
<dbReference type="CDD" id="cd02440">
    <property type="entry name" value="AdoMet_MTases"/>
    <property type="match status" value="1"/>
</dbReference>
<dbReference type="InterPro" id="IPR016461">
    <property type="entry name" value="COMT-like"/>
</dbReference>
<dbReference type="GO" id="GO:0032259">
    <property type="term" value="P:methylation"/>
    <property type="evidence" value="ECO:0007669"/>
    <property type="project" value="UniProtKB-KW"/>
</dbReference>
<gene>
    <name evidence="14" type="ORF">GDO78_016219</name>
</gene>
<dbReference type="InterPro" id="IPR036390">
    <property type="entry name" value="WH_DNA-bd_sf"/>
</dbReference>
<dbReference type="Gene3D" id="3.40.50.150">
    <property type="entry name" value="Vaccinia Virus protein VP39"/>
    <property type="match status" value="1"/>
</dbReference>
<dbReference type="PROSITE" id="PS51683">
    <property type="entry name" value="SAM_OMT_II"/>
    <property type="match status" value="1"/>
</dbReference>
<evidence type="ECO:0000256" key="8">
    <source>
        <dbReference type="ARBA" id="ARBA00040730"/>
    </source>
</evidence>
<dbReference type="InterPro" id="IPR029063">
    <property type="entry name" value="SAM-dependent_MTases_sf"/>
</dbReference>
<comment type="function">
    <text evidence="5">Catalyzes the transfer of a methyl group onto N-acetylserotonin, producing melatonin (N-acetyl-5-methoxytryptamine).</text>
</comment>
<reference evidence="14" key="1">
    <citation type="thesis" date="2020" institute="ProQuest LLC" country="789 East Eisenhower Parkway, Ann Arbor, MI, USA">
        <title>Comparative Genomics and Chromosome Evolution.</title>
        <authorList>
            <person name="Mudd A.B."/>
        </authorList>
    </citation>
    <scope>NUCLEOTIDE SEQUENCE</scope>
    <source>
        <strain evidence="14">HN-11 Male</strain>
        <tissue evidence="14">Kidney and liver</tissue>
    </source>
</reference>
<sequence length="319" mass="35884">MFTACELGVFDLLHEVEEPASAATIATRLNTSVDGMERLLNACVGLKLLKVDLKNDEDCYSNTDVSTVYLVKSSPRSQYHMIMHFTQTVYTCWQYFTEAVREGKSQYERAFGVSSKEVFDGIYRSEEKMVTFLHAMDSTWQICGRDVIQAFDLSGFRTVCDIGGGTGALAKLFLSTHNESTVTIMDLPKVVQAAKKYLGPDERIHFLEGDFFNDPIPEADLFIMARIIHDWTDEKCLELLRKIYQSCKPGGPVLIVESLLNEDKSGPVTSLLSSLIMLTLMEGKERKPSECTKLLMDSGFKEIKFKVTGKMFDAILGRK</sequence>
<evidence type="ECO:0000256" key="9">
    <source>
        <dbReference type="ARBA" id="ARBA00043054"/>
    </source>
</evidence>
<organism evidence="14 15">
    <name type="scientific">Eleutherodactylus coqui</name>
    <name type="common">Puerto Rican coqui</name>
    <dbReference type="NCBI Taxonomy" id="57060"/>
    <lineage>
        <taxon>Eukaryota</taxon>
        <taxon>Metazoa</taxon>
        <taxon>Chordata</taxon>
        <taxon>Craniata</taxon>
        <taxon>Vertebrata</taxon>
        <taxon>Euteleostomi</taxon>
        <taxon>Amphibia</taxon>
        <taxon>Batrachia</taxon>
        <taxon>Anura</taxon>
        <taxon>Neobatrachia</taxon>
        <taxon>Hyloidea</taxon>
        <taxon>Eleutherodactylidae</taxon>
        <taxon>Eleutherodactylinae</taxon>
        <taxon>Eleutherodactylus</taxon>
        <taxon>Eleutherodactylus</taxon>
    </lineage>
</organism>
<evidence type="ECO:0000256" key="3">
    <source>
        <dbReference type="ARBA" id="ARBA00022679"/>
    </source>
</evidence>
<evidence type="ECO:0000256" key="4">
    <source>
        <dbReference type="ARBA" id="ARBA00022691"/>
    </source>
</evidence>
<evidence type="ECO:0000313" key="15">
    <source>
        <dbReference type="Proteomes" id="UP000770717"/>
    </source>
</evidence>
<dbReference type="AlphaFoldDB" id="A0A8J6BF50"/>
<protein>
    <recommendedName>
        <fullName evidence="8">Acetylserotonin O-methyltransferase</fullName>
        <ecNumber evidence="7">2.1.1.4</ecNumber>
    </recommendedName>
    <alternativeName>
        <fullName evidence="9">Hydroxyindole O-methyltransferase</fullName>
    </alternativeName>
</protein>
<dbReference type="GO" id="GO:0030187">
    <property type="term" value="P:melatonin biosynthetic process"/>
    <property type="evidence" value="ECO:0007669"/>
    <property type="project" value="UniProtKB-KW"/>
</dbReference>
<dbReference type="Pfam" id="PF00891">
    <property type="entry name" value="Methyltransf_2"/>
    <property type="match status" value="1"/>
</dbReference>
<keyword evidence="3" id="KW-0808">Transferase</keyword>
<dbReference type="InterPro" id="IPR036388">
    <property type="entry name" value="WH-like_DNA-bd_sf"/>
</dbReference>
<dbReference type="SUPFAM" id="SSF53335">
    <property type="entry name" value="S-adenosyl-L-methionine-dependent methyltransferases"/>
    <property type="match status" value="1"/>
</dbReference>
<evidence type="ECO:0000256" key="2">
    <source>
        <dbReference type="ARBA" id="ARBA00022603"/>
    </source>
</evidence>
<evidence type="ECO:0000256" key="5">
    <source>
        <dbReference type="ARBA" id="ARBA00037645"/>
    </source>
</evidence>
<dbReference type="EMBL" id="WNTK01001881">
    <property type="protein sequence ID" value="KAG9466716.1"/>
    <property type="molecule type" value="Genomic_DNA"/>
</dbReference>
<evidence type="ECO:0000256" key="10">
    <source>
        <dbReference type="ARBA" id="ARBA00043260"/>
    </source>
</evidence>
<proteinExistence type="predicted"/>